<evidence type="ECO:0000313" key="3">
    <source>
        <dbReference type="Proteomes" id="UP000186106"/>
    </source>
</evidence>
<dbReference type="Proteomes" id="UP000279541">
    <property type="component" value="Chromosome"/>
</dbReference>
<dbReference type="OrthoDB" id="1228437at2"/>
<sequence>MKAIYLFTIFFFSLFAGQEKIKFNMPDYEDVMMTSNTYNLPFNVNFTSSTYPKNLKRLEQKSNGEYLNILEYDKNGNLIYKYYRQYVSENWSGKYLTIIERNLYNDKNQPVKTLILHSNTGASSNEYHYDAVGNIILVNSTGIPITGGNENAWRYIENLLKAEDFDKDKNILKLNNKKNKSSYVFEYDFNKKLVKAFPKKQPSSHDFHVVYQFNDSNQLMSKTVLDQGKIYYDNSYFIEYKDNKKIAKEYDEEKNLKQTTTEYPENKFTIIETVNTEYQFDQKRKYFGKTLIFDDSFTQNNNEKTFEKYDLDGYNIPVKMTLEKNGKIDSTVIFTNKYEFY</sequence>
<dbReference type="Proteomes" id="UP000186106">
    <property type="component" value="Unassembled WGS sequence"/>
</dbReference>
<accession>A0A1N7IAS3</accession>
<organism evidence="2 3">
    <name type="scientific">Chryseobacterium joostei</name>
    <dbReference type="NCBI Taxonomy" id="112234"/>
    <lineage>
        <taxon>Bacteria</taxon>
        <taxon>Pseudomonadati</taxon>
        <taxon>Bacteroidota</taxon>
        <taxon>Flavobacteriia</taxon>
        <taxon>Flavobacteriales</taxon>
        <taxon>Weeksellaceae</taxon>
        <taxon>Chryseobacterium group</taxon>
        <taxon>Chryseobacterium</taxon>
    </lineage>
</organism>
<keyword evidence="4" id="KW-1185">Reference proteome</keyword>
<name>A0A1N7IAS3_9FLAO</name>
<reference evidence="2 3" key="1">
    <citation type="submission" date="2017-01" db="EMBL/GenBank/DDBJ databases">
        <authorList>
            <person name="Mah S.A."/>
            <person name="Swanson W.J."/>
            <person name="Moy G.W."/>
            <person name="Vacquier V.D."/>
        </authorList>
    </citation>
    <scope>NUCLEOTIDE SEQUENCE [LARGE SCALE GENOMIC DNA]</scope>
    <source>
        <strain evidence="2 3">DSM 16927</strain>
    </source>
</reference>
<dbReference type="STRING" id="112234.SAMN05421768_103614"/>
<evidence type="ECO:0008006" key="5">
    <source>
        <dbReference type="Google" id="ProtNLM"/>
    </source>
</evidence>
<dbReference type="AlphaFoldDB" id="A0A1N7IAS3"/>
<dbReference type="KEGG" id="cjt:EG359_17090"/>
<dbReference type="Gene3D" id="2.180.10.10">
    <property type="entry name" value="RHS repeat-associated core"/>
    <property type="match status" value="1"/>
</dbReference>
<reference evidence="1 4" key="2">
    <citation type="submission" date="2018-11" db="EMBL/GenBank/DDBJ databases">
        <title>Proposal to divide the Flavobacteriaceae and reorganize its genera based on Amino Acid Identity values calculated from whole genome sequences.</title>
        <authorList>
            <person name="Nicholson A.C."/>
            <person name="Gulvik C.A."/>
            <person name="Whitney A.M."/>
            <person name="Humrighouse B.W."/>
            <person name="Bell M."/>
            <person name="Holmes B."/>
            <person name="Steigerwalt A.G."/>
            <person name="Villarma A."/>
            <person name="Sheth M."/>
            <person name="Batra D."/>
            <person name="Pryor J."/>
            <person name="Bernardet J.-F."/>
            <person name="Hugo C."/>
            <person name="Kampfer P."/>
            <person name="Newman J."/>
            <person name="McQuiston J.R."/>
        </authorList>
    </citation>
    <scope>NUCLEOTIDE SEQUENCE [LARGE SCALE GENOMIC DNA]</scope>
    <source>
        <strain evidence="1 4">DSM 16927</strain>
    </source>
</reference>
<evidence type="ECO:0000313" key="4">
    <source>
        <dbReference type="Proteomes" id="UP000279541"/>
    </source>
</evidence>
<proteinExistence type="predicted"/>
<dbReference type="RefSeq" id="WP_076353292.1">
    <property type="nucleotide sequence ID" value="NZ_CP033926.1"/>
</dbReference>
<gene>
    <name evidence="1" type="ORF">EG359_17090</name>
    <name evidence="2" type="ORF">SAMN05421768_103614</name>
</gene>
<dbReference type="EMBL" id="FTNZ01000003">
    <property type="protein sequence ID" value="SIS34168.1"/>
    <property type="molecule type" value="Genomic_DNA"/>
</dbReference>
<evidence type="ECO:0000313" key="1">
    <source>
        <dbReference type="EMBL" id="AZB01221.1"/>
    </source>
</evidence>
<evidence type="ECO:0000313" key="2">
    <source>
        <dbReference type="EMBL" id="SIS34168.1"/>
    </source>
</evidence>
<protein>
    <recommendedName>
        <fullName evidence="5">YD repeat-containing protein</fullName>
    </recommendedName>
</protein>
<dbReference type="EMBL" id="CP033926">
    <property type="protein sequence ID" value="AZB01221.1"/>
    <property type="molecule type" value="Genomic_DNA"/>
</dbReference>